<dbReference type="PANTHER" id="PTHR17085:SF3">
    <property type="entry name" value="NUCLEAR RECEPTOR COACTIVATOR 4"/>
    <property type="match status" value="1"/>
</dbReference>
<dbReference type="EMBL" id="JARO02000349">
    <property type="protein sequence ID" value="KPP78878.1"/>
    <property type="molecule type" value="Genomic_DNA"/>
</dbReference>
<keyword evidence="3" id="KW-0675">Receptor</keyword>
<comment type="caution">
    <text evidence="3">The sequence shown here is derived from an EMBL/GenBank/DDBJ whole genome shotgun (WGS) entry which is preliminary data.</text>
</comment>
<gene>
    <name evidence="3" type="ORF">Z043_101589</name>
</gene>
<dbReference type="STRING" id="113540.ENSSFOP00015033245"/>
<feature type="compositionally biased region" description="Polar residues" evidence="1">
    <location>
        <begin position="526"/>
        <end position="539"/>
    </location>
</feature>
<feature type="region of interest" description="Disordered" evidence="1">
    <location>
        <begin position="526"/>
        <end position="566"/>
    </location>
</feature>
<sequence>MLNARAAANGVTLRRPIENADCLWNNLSSFLCYSSSLRLLPWAVVCGKTKPSPSIWAMSLMEDSGKAALRQCMQARSQLETAIAGVTLAEAQLRDNSREVKAQLHSCISRHLEFLRSREVWLLEQIDIIQQLKEDSLRQQFQQLHWLLGQFDILIHQLENSDTQDLANQLTSCLEKLSILNLKPEETPEMSFQADVRSLRQAITSFGTIATQWLCPSHTITVSVASQQMDITSRSPQASNSSDNQSWLLQSCPVLSTKEKVEPESSLTSCAFECQFSKNPQDWLLSSGERMQVSPPVVSFDFYKAWGQLKDLEAWLLKEKTPARQRTLSNASSSSSTFSIEKIDDSELNFDMEEVEEQGQKEVIAEMNELSCWLMKPSKGKEKQGGSGSGLADAEMWKQVFKPFHEPFSSSEWLHRGDCGSCCATRNKAVEIENLGKLKCLKPSTPPAPPTSLDLWLLQSSPVLVEQVCKANEPCSTFQECVCEENCGKEALSAWLLKQEGCDKNGKPSPDHQRKLECAVEAWLQPNRSGSPMPSSLSGWVSPDLRGEEKASHEEQNSQLKSTSSESPFHLALDLQNWVQPMKKPSVPVTQITMDAEDDKWLLRKRVQAQERYVLPAVCDLFSCMKLGGDKEKWLHRGPIQM</sequence>
<accession>A0A0P7ZD09</accession>
<evidence type="ECO:0000313" key="3">
    <source>
        <dbReference type="EMBL" id="KPP78878.1"/>
    </source>
</evidence>
<dbReference type="AlphaFoldDB" id="A0A0P7ZD09"/>
<organism evidence="3 4">
    <name type="scientific">Scleropages formosus</name>
    <name type="common">Asian bonytongue</name>
    <name type="synonym">Osteoglossum formosum</name>
    <dbReference type="NCBI Taxonomy" id="113540"/>
    <lineage>
        <taxon>Eukaryota</taxon>
        <taxon>Metazoa</taxon>
        <taxon>Chordata</taxon>
        <taxon>Craniata</taxon>
        <taxon>Vertebrata</taxon>
        <taxon>Euteleostomi</taxon>
        <taxon>Actinopterygii</taxon>
        <taxon>Neopterygii</taxon>
        <taxon>Teleostei</taxon>
        <taxon>Osteoglossocephala</taxon>
        <taxon>Osteoglossomorpha</taxon>
        <taxon>Osteoglossiformes</taxon>
        <taxon>Osteoglossidae</taxon>
        <taxon>Scleropages</taxon>
    </lineage>
</organism>
<feature type="compositionally biased region" description="Polar residues" evidence="1">
    <location>
        <begin position="557"/>
        <end position="566"/>
    </location>
</feature>
<dbReference type="Pfam" id="PF12489">
    <property type="entry name" value="ARA70"/>
    <property type="match status" value="2"/>
</dbReference>
<feature type="compositionally biased region" description="Basic and acidic residues" evidence="1">
    <location>
        <begin position="545"/>
        <end position="556"/>
    </location>
</feature>
<evidence type="ECO:0000313" key="4">
    <source>
        <dbReference type="Proteomes" id="UP000034805"/>
    </source>
</evidence>
<dbReference type="GO" id="GO:0003713">
    <property type="term" value="F:transcription coactivator activity"/>
    <property type="evidence" value="ECO:0007669"/>
    <property type="project" value="InterPro"/>
</dbReference>
<dbReference type="GO" id="GO:0006879">
    <property type="term" value="P:intracellular iron ion homeostasis"/>
    <property type="evidence" value="ECO:0007669"/>
    <property type="project" value="InterPro"/>
</dbReference>
<reference evidence="3 4" key="1">
    <citation type="submission" date="2015-08" db="EMBL/GenBank/DDBJ databases">
        <title>The genome of the Asian arowana (Scleropages formosus).</title>
        <authorList>
            <person name="Tan M.H."/>
            <person name="Gan H.M."/>
            <person name="Croft L.J."/>
            <person name="Austin C.M."/>
        </authorList>
    </citation>
    <scope>NUCLEOTIDE SEQUENCE [LARGE SCALE GENOMIC DNA]</scope>
    <source>
        <strain evidence="3">Aro1</strain>
    </source>
</reference>
<protein>
    <submittedName>
        <fullName evidence="3">Nuclear receptor coactivator 4-like</fullName>
    </submittedName>
</protein>
<proteinExistence type="predicted"/>
<dbReference type="InterPro" id="IPR039947">
    <property type="entry name" value="NCoA-4"/>
</dbReference>
<dbReference type="GO" id="GO:0009725">
    <property type="term" value="P:response to hormone"/>
    <property type="evidence" value="ECO:0007669"/>
    <property type="project" value="TreeGrafter"/>
</dbReference>
<evidence type="ECO:0000256" key="1">
    <source>
        <dbReference type="SAM" id="MobiDB-lite"/>
    </source>
</evidence>
<evidence type="ECO:0000259" key="2">
    <source>
        <dbReference type="Pfam" id="PF12489"/>
    </source>
</evidence>
<dbReference type="Proteomes" id="UP000034805">
    <property type="component" value="Unassembled WGS sequence"/>
</dbReference>
<name>A0A0P7ZD09_SCLFO</name>
<feature type="domain" description="Nuclear receptor coactivator 4 N-terminal" evidence="2">
    <location>
        <begin position="88"/>
        <end position="198"/>
    </location>
</feature>
<dbReference type="PANTHER" id="PTHR17085">
    <property type="entry name" value="NUCLEAR RECEPTOR COACTIVATOR 4"/>
    <property type="match status" value="1"/>
</dbReference>
<dbReference type="InterPro" id="IPR022174">
    <property type="entry name" value="NCOA4_N"/>
</dbReference>
<feature type="domain" description="Nuclear receptor coactivator 4 N-terminal" evidence="2">
    <location>
        <begin position="268"/>
        <end position="384"/>
    </location>
</feature>